<evidence type="ECO:0000256" key="3">
    <source>
        <dbReference type="ARBA" id="ARBA00022475"/>
    </source>
</evidence>
<comment type="similarity">
    <text evidence="2 13">Belongs to the RseA family.</text>
</comment>
<dbReference type="Pfam" id="PF03872">
    <property type="entry name" value="RseA_N"/>
    <property type="match status" value="1"/>
</dbReference>
<dbReference type="InterPro" id="IPR052383">
    <property type="entry name" value="Anti-sigma-E_RseA-like"/>
</dbReference>
<dbReference type="CDD" id="cd16328">
    <property type="entry name" value="RseA_N"/>
    <property type="match status" value="1"/>
</dbReference>
<comment type="function">
    <text evidence="13">An anti-sigma factor for extracytoplasmic function (ECF) sigma factor sigma-E (RpoE). ECF sigma factors are held in an inactive form by an anti-sigma factor until released by regulated intramembrane proteolysis (RIP). RIP occurs when an extracytoplasmic signal triggers a concerted proteolytic cascade to transmit information and elicit cellular responses. The membrane-spanning regulatory substrate protein is first cut periplasmically (site-1 protease, S1P, DegS), then within the membrane itself (site-2 protease, S2P, RseP), while cytoplasmic proteases finish degrading the anti-sigma factor, liberating sigma-E.</text>
</comment>
<comment type="caution">
    <text evidence="16">The sequence shown here is derived from an EMBL/GenBank/DDBJ whole genome shotgun (WGS) entry which is preliminary data.</text>
</comment>
<evidence type="ECO:0000256" key="6">
    <source>
        <dbReference type="ARBA" id="ARBA00022968"/>
    </source>
</evidence>
<dbReference type="InterPro" id="IPR036147">
    <property type="entry name" value="Anti-sigma_E_RseA_N_sf"/>
</dbReference>
<name>A0A2T3NQU1_9GAMM</name>
<dbReference type="InterPro" id="IPR005573">
    <property type="entry name" value="Anti-sigma_E_RseA_C"/>
</dbReference>
<dbReference type="PIRSF" id="PIRSF016938">
    <property type="entry name" value="RseA"/>
    <property type="match status" value="1"/>
</dbReference>
<dbReference type="PANTHER" id="PTHR38104:SF1">
    <property type="entry name" value="ANTI-SIGMA-E FACTOR RSEA"/>
    <property type="match status" value="1"/>
</dbReference>
<keyword evidence="3 13" id="KW-1003">Cell membrane</keyword>
<keyword evidence="5" id="KW-0812">Transmembrane</keyword>
<evidence type="ECO:0000256" key="11">
    <source>
        <dbReference type="ARBA" id="ARBA00078210"/>
    </source>
</evidence>
<proteinExistence type="inferred from homology"/>
<dbReference type="InterPro" id="IPR005572">
    <property type="entry name" value="Anti-sigma_E_RseA_N"/>
</dbReference>
<dbReference type="Gene3D" id="1.10.10.880">
    <property type="entry name" value="Anti sigma-E protein RseA, N-terminal domain"/>
    <property type="match status" value="1"/>
</dbReference>
<evidence type="ECO:0000256" key="8">
    <source>
        <dbReference type="ARBA" id="ARBA00023136"/>
    </source>
</evidence>
<sequence>MADREKISALLDGEELDQSIVNALAVDDDSQQTWQNFNLIGDVMRGDAPQNKDWDIAAKVALALEDEPAHTGLTESVEEPAPVVQIATAREARVEEAQPTPQQAKRTLPAWLTQFGQVATAACVSLAVIVGVQQYNGGAGDDGATAVATDSQLPVLETIPFAGTAEPVSLTRDSVRSGTRHAAPSEEQVMEQRRRINAMLQDYELQLRLNAEDGSIDRTMLEVN</sequence>
<dbReference type="EMBL" id="PYMA01000010">
    <property type="protein sequence ID" value="PSW18644.1"/>
    <property type="molecule type" value="Genomic_DNA"/>
</dbReference>
<dbReference type="InterPro" id="IPR026279">
    <property type="entry name" value="RseA"/>
</dbReference>
<comment type="subcellular location">
    <subcellularLocation>
        <location evidence="1">Cell inner membrane</location>
        <topology evidence="1">Single-pass type II membrane protein</topology>
    </subcellularLocation>
</comment>
<accession>A0A2T3NQU1</accession>
<comment type="subunit">
    <text evidence="13">Interacts 1:1 with ECF RNA polymerase sigma-E (RpoE); this inhibits the interaction of sigma-E with the RNA polymerase catalytic core and leads to a decreased expression of sigma-E-regulated genes. Interacts with RseB.</text>
</comment>
<dbReference type="PANTHER" id="PTHR38104">
    <property type="match status" value="1"/>
</dbReference>
<dbReference type="Gene3D" id="1.20.5.3960">
    <property type="match status" value="1"/>
</dbReference>
<keyword evidence="8 13" id="KW-0472">Membrane</keyword>
<dbReference type="RefSeq" id="WP_036823299.1">
    <property type="nucleotide sequence ID" value="NZ_JGVO01000454.1"/>
</dbReference>
<evidence type="ECO:0000256" key="9">
    <source>
        <dbReference type="ARBA" id="ARBA00069293"/>
    </source>
</evidence>
<dbReference type="Pfam" id="PF03873">
    <property type="entry name" value="RseA_C"/>
    <property type="match status" value="1"/>
</dbReference>
<keyword evidence="4 13" id="KW-0997">Cell inner membrane</keyword>
<keyword evidence="7" id="KW-1133">Transmembrane helix</keyword>
<dbReference type="SUPFAM" id="SSF89069">
    <property type="entry name" value="N-terminal, cytoplasmic domain of anti-sigmaE factor RseA"/>
    <property type="match status" value="1"/>
</dbReference>
<dbReference type="AlphaFoldDB" id="A0A2T3NQU1"/>
<evidence type="ECO:0000313" key="17">
    <source>
        <dbReference type="Proteomes" id="UP000241771"/>
    </source>
</evidence>
<feature type="domain" description="Anti sigma-E protein RseA N-terminal" evidence="14">
    <location>
        <begin position="1"/>
        <end position="105"/>
    </location>
</feature>
<evidence type="ECO:0000259" key="15">
    <source>
        <dbReference type="Pfam" id="PF03873"/>
    </source>
</evidence>
<keyword evidence="6" id="KW-0735">Signal-anchor</keyword>
<dbReference type="Proteomes" id="UP000241771">
    <property type="component" value="Unassembled WGS sequence"/>
</dbReference>
<dbReference type="OrthoDB" id="6194196at2"/>
<dbReference type="GO" id="GO:0005886">
    <property type="term" value="C:plasma membrane"/>
    <property type="evidence" value="ECO:0007669"/>
    <property type="project" value="UniProtKB-SubCell"/>
</dbReference>
<evidence type="ECO:0000256" key="10">
    <source>
        <dbReference type="ARBA" id="ARBA00075703"/>
    </source>
</evidence>
<dbReference type="FunFam" id="1.20.5.3960:FF:000001">
    <property type="entry name" value="Anti-sigma-E factor RseA"/>
    <property type="match status" value="1"/>
</dbReference>
<keyword evidence="17" id="KW-1185">Reference proteome</keyword>
<evidence type="ECO:0000256" key="2">
    <source>
        <dbReference type="ARBA" id="ARBA00005837"/>
    </source>
</evidence>
<evidence type="ECO:0000256" key="12">
    <source>
        <dbReference type="ARBA" id="ARBA00078749"/>
    </source>
</evidence>
<protein>
    <recommendedName>
        <fullName evidence="9 13">Anti-sigma-E factor RseA</fullName>
    </recommendedName>
    <alternativeName>
        <fullName evidence="10 13">Regulator of SigE</fullName>
    </alternativeName>
    <alternativeName>
        <fullName evidence="12 13">Sigma-E anti-sigma factor RseA</fullName>
    </alternativeName>
    <alternativeName>
        <fullName evidence="11 13">Sigma-E factor negative regulatory protein</fullName>
    </alternativeName>
</protein>
<feature type="domain" description="Anti sigma-E protein RseA C-terminal" evidence="15">
    <location>
        <begin position="152"/>
        <end position="209"/>
    </location>
</feature>
<gene>
    <name evidence="16" type="ORF">C9I98_16240</name>
</gene>
<evidence type="ECO:0000313" key="16">
    <source>
        <dbReference type="EMBL" id="PSW18644.1"/>
    </source>
</evidence>
<evidence type="ECO:0000259" key="14">
    <source>
        <dbReference type="Pfam" id="PF03872"/>
    </source>
</evidence>
<evidence type="ECO:0000256" key="5">
    <source>
        <dbReference type="ARBA" id="ARBA00022692"/>
    </source>
</evidence>
<evidence type="ECO:0000256" key="4">
    <source>
        <dbReference type="ARBA" id="ARBA00022519"/>
    </source>
</evidence>
<evidence type="ECO:0000256" key="1">
    <source>
        <dbReference type="ARBA" id="ARBA00004249"/>
    </source>
</evidence>
<organism evidence="16 17">
    <name type="scientific">Photobacterium sanctipauli</name>
    <dbReference type="NCBI Taxonomy" id="1342794"/>
    <lineage>
        <taxon>Bacteria</taxon>
        <taxon>Pseudomonadati</taxon>
        <taxon>Pseudomonadota</taxon>
        <taxon>Gammaproteobacteria</taxon>
        <taxon>Vibrionales</taxon>
        <taxon>Vibrionaceae</taxon>
        <taxon>Photobacterium</taxon>
    </lineage>
</organism>
<evidence type="ECO:0000256" key="7">
    <source>
        <dbReference type="ARBA" id="ARBA00022989"/>
    </source>
</evidence>
<dbReference type="GO" id="GO:0016989">
    <property type="term" value="F:sigma factor antagonist activity"/>
    <property type="evidence" value="ECO:0007669"/>
    <property type="project" value="InterPro"/>
</dbReference>
<evidence type="ECO:0000256" key="13">
    <source>
        <dbReference type="PIRNR" id="PIRNR016938"/>
    </source>
</evidence>
<reference evidence="16 17" key="1">
    <citation type="submission" date="2018-01" db="EMBL/GenBank/DDBJ databases">
        <title>Whole genome sequencing of Histamine producing bacteria.</title>
        <authorList>
            <person name="Butler K."/>
        </authorList>
    </citation>
    <scope>NUCLEOTIDE SEQUENCE [LARGE SCALE GENOMIC DNA]</scope>
    <source>
        <strain evidence="16 17">DSM 100436</strain>
    </source>
</reference>